<protein>
    <recommendedName>
        <fullName evidence="11">Carbamoyl phosphate synthase small chain</fullName>
        <ecNumber evidence="11">6.3.5.5</ecNumber>
    </recommendedName>
    <alternativeName>
        <fullName evidence="11">Carbamoyl phosphate synthetase glutamine chain</fullName>
    </alternativeName>
</protein>
<dbReference type="GO" id="GO:0006207">
    <property type="term" value="P:'de novo' pyrimidine nucleobase biosynthetic process"/>
    <property type="evidence" value="ECO:0007669"/>
    <property type="project" value="InterPro"/>
</dbReference>
<feature type="binding site" evidence="11">
    <location>
        <position position="322"/>
    </location>
    <ligand>
        <name>L-glutamine</name>
        <dbReference type="ChEBI" id="CHEBI:58359"/>
    </ligand>
</feature>
<evidence type="ECO:0000256" key="9">
    <source>
        <dbReference type="ARBA" id="ARBA00048816"/>
    </source>
</evidence>
<dbReference type="InterPro" id="IPR036480">
    <property type="entry name" value="CarbP_synth_ssu_N_sf"/>
</dbReference>
<evidence type="ECO:0000256" key="7">
    <source>
        <dbReference type="ARBA" id="ARBA00022962"/>
    </source>
</evidence>
<organism evidence="13 14">
    <name type="scientific">Sandaracinus amylolyticus</name>
    <dbReference type="NCBI Taxonomy" id="927083"/>
    <lineage>
        <taxon>Bacteria</taxon>
        <taxon>Pseudomonadati</taxon>
        <taxon>Myxococcota</taxon>
        <taxon>Polyangia</taxon>
        <taxon>Polyangiales</taxon>
        <taxon>Sandaracinaceae</taxon>
        <taxon>Sandaracinus</taxon>
    </lineage>
</organism>
<feature type="binding site" evidence="11">
    <location>
        <position position="65"/>
    </location>
    <ligand>
        <name>L-glutamine</name>
        <dbReference type="ChEBI" id="CHEBI:58359"/>
    </ligand>
</feature>
<dbReference type="STRING" id="927083.DB32_003461"/>
<name>A0A0F6W363_9BACT</name>
<feature type="active site" description="Nucleophile" evidence="11">
    <location>
        <position position="277"/>
    </location>
</feature>
<dbReference type="PRINTS" id="PR00099">
    <property type="entry name" value="CPSGATASE"/>
</dbReference>
<dbReference type="Pfam" id="PF00117">
    <property type="entry name" value="GATase"/>
    <property type="match status" value="1"/>
</dbReference>
<feature type="region of interest" description="CPSase" evidence="11">
    <location>
        <begin position="1"/>
        <end position="199"/>
    </location>
</feature>
<keyword evidence="8 11" id="KW-0665">Pyrimidine biosynthesis</keyword>
<keyword evidence="11" id="KW-0055">Arginine biosynthesis</keyword>
<dbReference type="SUPFAM" id="SSF52021">
    <property type="entry name" value="Carbamoyl phosphate synthetase, small subunit N-terminal domain"/>
    <property type="match status" value="1"/>
</dbReference>
<evidence type="ECO:0000256" key="11">
    <source>
        <dbReference type="HAMAP-Rule" id="MF_01209"/>
    </source>
</evidence>
<dbReference type="GO" id="GO:0044205">
    <property type="term" value="P:'de novo' UMP biosynthetic process"/>
    <property type="evidence" value="ECO:0007669"/>
    <property type="project" value="UniProtKB-UniRule"/>
</dbReference>
<evidence type="ECO:0000313" key="14">
    <source>
        <dbReference type="Proteomes" id="UP000034883"/>
    </source>
</evidence>
<comment type="catalytic activity">
    <reaction evidence="9 11">
        <text>hydrogencarbonate + L-glutamine + 2 ATP + H2O = carbamoyl phosphate + L-glutamate + 2 ADP + phosphate + 2 H(+)</text>
        <dbReference type="Rhea" id="RHEA:18633"/>
        <dbReference type="ChEBI" id="CHEBI:15377"/>
        <dbReference type="ChEBI" id="CHEBI:15378"/>
        <dbReference type="ChEBI" id="CHEBI:17544"/>
        <dbReference type="ChEBI" id="CHEBI:29985"/>
        <dbReference type="ChEBI" id="CHEBI:30616"/>
        <dbReference type="ChEBI" id="CHEBI:43474"/>
        <dbReference type="ChEBI" id="CHEBI:58228"/>
        <dbReference type="ChEBI" id="CHEBI:58359"/>
        <dbReference type="ChEBI" id="CHEBI:456216"/>
        <dbReference type="EC" id="6.3.5.5"/>
    </reaction>
</comment>
<feature type="active site" evidence="11">
    <location>
        <position position="361"/>
    </location>
</feature>
<dbReference type="AlphaFoldDB" id="A0A0F6W363"/>
<dbReference type="PRINTS" id="PR00096">
    <property type="entry name" value="GATASE"/>
</dbReference>
<keyword evidence="6 11" id="KW-0067">ATP-binding</keyword>
<feature type="binding site" evidence="11">
    <location>
        <position position="319"/>
    </location>
    <ligand>
        <name>L-glutamine</name>
        <dbReference type="ChEBI" id="CHEBI:58359"/>
    </ligand>
</feature>
<sequence>MRDDDRGRRGGVRAMTRRNARKAWIALADGTVFEGCAAGADGETTGEVVFTTGMTGYQEVLTDPSYCGQIVVMTAPEIGNTGATTEDDEAGKPWVAGFVMHELSPMASNWRSQETLDAYLRRHGVVAIDRVDTRALTRHIRDHGAQAAVIGTSSPEALVAKAKAAPSMAGQDLTGAVTTREPYVWAEGAGVWHVPEGEPTRHVVAVDFGVKKNILRCLVDHGCRVTVVPATTSAKDILAHDPDGVFISNGPGDPAAVAHGIETVRELVGQKPLFGICLGHQMLALALGGKTYKMKFGHRGLNHPVKDLATGRVEITTQNHGFAVDAESLAGKCDVTHVHLNDGTCMGLEHRDSGAFSVQYHPEASAGPHDARYLFKRFVSRMDSAKR</sequence>
<dbReference type="NCBIfam" id="NF009475">
    <property type="entry name" value="PRK12838.1"/>
    <property type="match status" value="1"/>
</dbReference>
<keyword evidence="7 11" id="KW-0315">Glutamine amidotransferase</keyword>
<dbReference type="Proteomes" id="UP000034883">
    <property type="component" value="Chromosome"/>
</dbReference>
<evidence type="ECO:0000256" key="3">
    <source>
        <dbReference type="ARBA" id="ARBA00007800"/>
    </source>
</evidence>
<dbReference type="GO" id="GO:0006526">
    <property type="term" value="P:L-arginine biosynthetic process"/>
    <property type="evidence" value="ECO:0007669"/>
    <property type="project" value="UniProtKB-UniRule"/>
</dbReference>
<dbReference type="KEGG" id="samy:DB32_003461"/>
<evidence type="ECO:0000313" key="13">
    <source>
        <dbReference type="EMBL" id="AKF06312.1"/>
    </source>
</evidence>
<keyword evidence="5 11" id="KW-0547">Nucleotide-binding</keyword>
<evidence type="ECO:0000256" key="8">
    <source>
        <dbReference type="ARBA" id="ARBA00022975"/>
    </source>
</evidence>
<dbReference type="GO" id="GO:0004088">
    <property type="term" value="F:carbamoyl-phosphate synthase (glutamine-hydrolyzing) activity"/>
    <property type="evidence" value="ECO:0007669"/>
    <property type="project" value="UniProtKB-UniRule"/>
</dbReference>
<reference evidence="13 14" key="1">
    <citation type="submission" date="2015-03" db="EMBL/GenBank/DDBJ databases">
        <title>Genome assembly of Sandaracinus amylolyticus DSM 53668.</title>
        <authorList>
            <person name="Sharma G."/>
            <person name="Subramanian S."/>
        </authorList>
    </citation>
    <scope>NUCLEOTIDE SEQUENCE [LARGE SCALE GENOMIC DNA]</scope>
    <source>
        <strain evidence="13 14">DSM 53668</strain>
    </source>
</reference>
<dbReference type="UniPathway" id="UPA00068">
    <property type="reaction ID" value="UER00171"/>
</dbReference>
<dbReference type="SUPFAM" id="SSF52317">
    <property type="entry name" value="Class I glutamine amidotransferase-like"/>
    <property type="match status" value="1"/>
</dbReference>
<dbReference type="InterPro" id="IPR002474">
    <property type="entry name" value="CarbamoylP_synth_ssu_N"/>
</dbReference>
<evidence type="ECO:0000256" key="2">
    <source>
        <dbReference type="ARBA" id="ARBA00005077"/>
    </source>
</evidence>
<dbReference type="GO" id="GO:0006541">
    <property type="term" value="P:glutamine metabolic process"/>
    <property type="evidence" value="ECO:0007669"/>
    <property type="project" value="InterPro"/>
</dbReference>
<feature type="binding site" evidence="11">
    <location>
        <position position="281"/>
    </location>
    <ligand>
        <name>L-glutamine</name>
        <dbReference type="ChEBI" id="CHEBI:58359"/>
    </ligand>
</feature>
<feature type="binding site" evidence="11">
    <location>
        <position position="252"/>
    </location>
    <ligand>
        <name>L-glutamine</name>
        <dbReference type="ChEBI" id="CHEBI:58359"/>
    </ligand>
</feature>
<comment type="function">
    <text evidence="11">Small subunit of the glutamine-dependent carbamoyl phosphate synthetase (CPSase). CPSase catalyzes the formation of carbamoyl phosphate from the ammonia moiety of glutamine, carbonate, and phosphate donated by ATP, constituting the first step of 2 biosynthetic pathways, one leading to arginine and/or urea and the other to pyrimidine nucleotides. The small subunit (glutamine amidotransferase) binds and cleaves glutamine to supply the large subunit with the substrate ammonia.</text>
</comment>
<keyword evidence="14" id="KW-1185">Reference proteome</keyword>
<dbReference type="GO" id="GO:0004359">
    <property type="term" value="F:glutaminase activity"/>
    <property type="evidence" value="ECO:0007669"/>
    <property type="project" value="RHEA"/>
</dbReference>
<dbReference type="InterPro" id="IPR035686">
    <property type="entry name" value="CPSase_GATase1"/>
</dbReference>
<dbReference type="HAMAP" id="MF_01209">
    <property type="entry name" value="CPSase_S_chain"/>
    <property type="match status" value="1"/>
</dbReference>
<accession>A0A0F6W363</accession>
<dbReference type="InterPro" id="IPR017926">
    <property type="entry name" value="GATASE"/>
</dbReference>
<dbReference type="GO" id="GO:0005524">
    <property type="term" value="F:ATP binding"/>
    <property type="evidence" value="ECO:0007669"/>
    <property type="project" value="UniProtKB-UniRule"/>
</dbReference>
<evidence type="ECO:0000256" key="10">
    <source>
        <dbReference type="ARBA" id="ARBA00049285"/>
    </source>
</evidence>
<dbReference type="PRINTS" id="PR00097">
    <property type="entry name" value="ANTSNTHASEII"/>
</dbReference>
<gene>
    <name evidence="11" type="primary">carA</name>
    <name evidence="13" type="ORF">DB32_003461</name>
</gene>
<evidence type="ECO:0000256" key="5">
    <source>
        <dbReference type="ARBA" id="ARBA00022741"/>
    </source>
</evidence>
<keyword evidence="11" id="KW-0028">Amino-acid biosynthesis</keyword>
<evidence type="ECO:0000256" key="1">
    <source>
        <dbReference type="ARBA" id="ARBA00004812"/>
    </source>
</evidence>
<dbReference type="Pfam" id="PF00988">
    <property type="entry name" value="CPSase_sm_chain"/>
    <property type="match status" value="1"/>
</dbReference>
<dbReference type="PROSITE" id="PS51273">
    <property type="entry name" value="GATASE_TYPE_1"/>
    <property type="match status" value="1"/>
</dbReference>
<dbReference type="EC" id="6.3.5.5" evidence="11"/>
<dbReference type="Gene3D" id="3.50.30.20">
    <property type="entry name" value="Carbamoyl-phosphate synthase small subunit, N-terminal domain"/>
    <property type="match status" value="1"/>
</dbReference>
<evidence type="ECO:0000259" key="12">
    <source>
        <dbReference type="SMART" id="SM01097"/>
    </source>
</evidence>
<keyword evidence="4 11" id="KW-0436">Ligase</keyword>
<dbReference type="EMBL" id="CP011125">
    <property type="protein sequence ID" value="AKF06312.1"/>
    <property type="molecule type" value="Genomic_DNA"/>
</dbReference>
<dbReference type="PANTHER" id="PTHR43418">
    <property type="entry name" value="MULTIFUNCTIONAL TRYPTOPHAN BIOSYNTHESIS PROTEIN-RELATED"/>
    <property type="match status" value="1"/>
</dbReference>
<dbReference type="SMART" id="SM01097">
    <property type="entry name" value="CPSase_sm_chain"/>
    <property type="match status" value="1"/>
</dbReference>
<proteinExistence type="inferred from homology"/>
<dbReference type="FunFam" id="3.50.30.20:FF:000001">
    <property type="entry name" value="Carbamoyl-phosphate synthase small chain"/>
    <property type="match status" value="1"/>
</dbReference>
<feature type="active site" evidence="11">
    <location>
        <position position="363"/>
    </location>
</feature>
<dbReference type="UniPathway" id="UPA00070">
    <property type="reaction ID" value="UER00115"/>
</dbReference>
<comment type="similarity">
    <text evidence="3 11">Belongs to the CarA family.</text>
</comment>
<comment type="subunit">
    <text evidence="11">Composed of two chains; the small (or glutamine) chain promotes the hydrolysis of glutamine to ammonia, which is used by the large (or ammonia) chain to synthesize carbamoyl phosphate. Tetramer of heterodimers (alpha,beta)4.</text>
</comment>
<evidence type="ECO:0000256" key="4">
    <source>
        <dbReference type="ARBA" id="ARBA00022598"/>
    </source>
</evidence>
<dbReference type="NCBIfam" id="TIGR01368">
    <property type="entry name" value="CPSaseIIsmall"/>
    <property type="match status" value="1"/>
</dbReference>
<feature type="binding site" evidence="11">
    <location>
        <position position="250"/>
    </location>
    <ligand>
        <name>L-glutamine</name>
        <dbReference type="ChEBI" id="CHEBI:58359"/>
    </ligand>
</feature>
<dbReference type="CDD" id="cd01744">
    <property type="entry name" value="GATase1_CPSase"/>
    <property type="match status" value="1"/>
</dbReference>
<dbReference type="InterPro" id="IPR006274">
    <property type="entry name" value="CarbamoylP_synth_ssu"/>
</dbReference>
<feature type="binding site" evidence="11">
    <location>
        <position position="278"/>
    </location>
    <ligand>
        <name>L-glutamine</name>
        <dbReference type="ChEBI" id="CHEBI:58359"/>
    </ligand>
</feature>
<dbReference type="InterPro" id="IPR029062">
    <property type="entry name" value="Class_I_gatase-like"/>
</dbReference>
<evidence type="ECO:0000256" key="6">
    <source>
        <dbReference type="ARBA" id="ARBA00022840"/>
    </source>
</evidence>
<feature type="binding site" evidence="11">
    <location>
        <position position="321"/>
    </location>
    <ligand>
        <name>L-glutamine</name>
        <dbReference type="ChEBI" id="CHEBI:58359"/>
    </ligand>
</feature>
<feature type="domain" description="Carbamoyl-phosphate synthase small subunit N-terminal" evidence="12">
    <location>
        <begin position="21"/>
        <end position="151"/>
    </location>
</feature>
<comment type="pathway">
    <text evidence="2 11">Amino-acid biosynthesis; L-arginine biosynthesis; carbamoyl phosphate from bicarbonate: step 1/1.</text>
</comment>
<comment type="pathway">
    <text evidence="1 11">Pyrimidine metabolism; UMP biosynthesis via de novo pathway; (S)-dihydroorotate from bicarbonate: step 1/3.</text>
</comment>
<comment type="catalytic activity">
    <reaction evidence="10 11">
        <text>L-glutamine + H2O = L-glutamate + NH4(+)</text>
        <dbReference type="Rhea" id="RHEA:15889"/>
        <dbReference type="ChEBI" id="CHEBI:15377"/>
        <dbReference type="ChEBI" id="CHEBI:28938"/>
        <dbReference type="ChEBI" id="CHEBI:29985"/>
        <dbReference type="ChEBI" id="CHEBI:58359"/>
    </reaction>
</comment>
<dbReference type="Gene3D" id="3.40.50.880">
    <property type="match status" value="1"/>
</dbReference>
<dbReference type="PANTHER" id="PTHR43418:SF7">
    <property type="entry name" value="CARBAMOYL-PHOSPHATE SYNTHASE SMALL CHAIN"/>
    <property type="match status" value="1"/>
</dbReference>
<dbReference type="InterPro" id="IPR050472">
    <property type="entry name" value="Anth_synth/Amidotransfase"/>
</dbReference>